<evidence type="ECO:0000313" key="2">
    <source>
        <dbReference type="Proteomes" id="UP000699462"/>
    </source>
</evidence>
<reference evidence="1 2" key="1">
    <citation type="submission" date="2019-07" db="EMBL/GenBank/DDBJ databases">
        <title>Annotation for the trematode Paragonimus westermani.</title>
        <authorList>
            <person name="Choi Y.-J."/>
        </authorList>
    </citation>
    <scope>NUCLEOTIDE SEQUENCE [LARGE SCALE GENOMIC DNA]</scope>
    <source>
        <strain evidence="1">180907_Pwestermani</strain>
    </source>
</reference>
<dbReference type="EMBL" id="JTDF01007450">
    <property type="protein sequence ID" value="KAF8565015.1"/>
    <property type="molecule type" value="Genomic_DNA"/>
</dbReference>
<gene>
    <name evidence="1" type="ORF">P879_09887</name>
</gene>
<organism evidence="1 2">
    <name type="scientific">Paragonimus westermani</name>
    <dbReference type="NCBI Taxonomy" id="34504"/>
    <lineage>
        <taxon>Eukaryota</taxon>
        <taxon>Metazoa</taxon>
        <taxon>Spiralia</taxon>
        <taxon>Lophotrochozoa</taxon>
        <taxon>Platyhelminthes</taxon>
        <taxon>Trematoda</taxon>
        <taxon>Digenea</taxon>
        <taxon>Plagiorchiida</taxon>
        <taxon>Troglotremata</taxon>
        <taxon>Troglotrematidae</taxon>
        <taxon>Paragonimus</taxon>
    </lineage>
</organism>
<dbReference type="AlphaFoldDB" id="A0A8T0DAY4"/>
<comment type="caution">
    <text evidence="1">The sequence shown here is derived from an EMBL/GenBank/DDBJ whole genome shotgun (WGS) entry which is preliminary data.</text>
</comment>
<proteinExistence type="predicted"/>
<name>A0A8T0DAY4_9TREM</name>
<protein>
    <submittedName>
        <fullName evidence="1">Uncharacterized protein</fullName>
    </submittedName>
</protein>
<dbReference type="Proteomes" id="UP000699462">
    <property type="component" value="Unassembled WGS sequence"/>
</dbReference>
<accession>A0A8T0DAY4</accession>
<keyword evidence="2" id="KW-1185">Reference proteome</keyword>
<sequence>MVSTVSAVKEDVYSKECLISANTVWRAMSVIDELRAVLQQAEFLPTSRMPESAEVVKHSPLEDTVYNYLAWTRGVSVIKEPSR</sequence>
<evidence type="ECO:0000313" key="1">
    <source>
        <dbReference type="EMBL" id="KAF8565015.1"/>
    </source>
</evidence>